<dbReference type="Pfam" id="PF02482">
    <property type="entry name" value="Ribosomal_S30AE"/>
    <property type="match status" value="1"/>
</dbReference>
<dbReference type="AlphaFoldDB" id="A0A1V6LST6"/>
<keyword evidence="2" id="KW-1185">Reference proteome</keyword>
<dbReference type="CDD" id="cd00552">
    <property type="entry name" value="RaiA"/>
    <property type="match status" value="1"/>
</dbReference>
<dbReference type="InterPro" id="IPR003489">
    <property type="entry name" value="RHF/RaiA"/>
</dbReference>
<sequence length="101" mass="11746">MNITFEYHDVKSSERLESLTRKKLEHLEEKFDFIVKASVFIKHENTTSPLKGKICGIQLSVPGPRLFAEADEESFESAIHKTIHELDRQLSKKKEKMKAHH</sequence>
<protein>
    <submittedName>
        <fullName evidence="1">Ribosomal subunit interface protein</fullName>
    </submittedName>
</protein>
<name>A0A1V6LST6_9FLAO</name>
<dbReference type="Proteomes" id="UP000191680">
    <property type="component" value="Unassembled WGS sequence"/>
</dbReference>
<comment type="caution">
    <text evidence="1">The sequence shown here is derived from an EMBL/GenBank/DDBJ whole genome shotgun (WGS) entry which is preliminary data.</text>
</comment>
<dbReference type="EMBL" id="MTBC01000003">
    <property type="protein sequence ID" value="OQD43235.1"/>
    <property type="molecule type" value="Genomic_DNA"/>
</dbReference>
<reference evidence="1 2" key="1">
    <citation type="submission" date="2016-12" db="EMBL/GenBank/DDBJ databases">
        <authorList>
            <person name="Song W.-J."/>
            <person name="Kurnit D.M."/>
        </authorList>
    </citation>
    <scope>NUCLEOTIDE SEQUENCE [LARGE SCALE GENOMIC DNA]</scope>
    <source>
        <strain evidence="1 2">HSG9</strain>
    </source>
</reference>
<dbReference type="Gene3D" id="3.30.160.100">
    <property type="entry name" value="Ribosome hibernation promotion factor-like"/>
    <property type="match status" value="1"/>
</dbReference>
<evidence type="ECO:0000313" key="2">
    <source>
        <dbReference type="Proteomes" id="UP000191680"/>
    </source>
</evidence>
<proteinExistence type="predicted"/>
<organism evidence="1 2">
    <name type="scientific">Croceivirga radicis</name>
    <dbReference type="NCBI Taxonomy" id="1929488"/>
    <lineage>
        <taxon>Bacteria</taxon>
        <taxon>Pseudomonadati</taxon>
        <taxon>Bacteroidota</taxon>
        <taxon>Flavobacteriia</taxon>
        <taxon>Flavobacteriales</taxon>
        <taxon>Flavobacteriaceae</taxon>
        <taxon>Croceivirga</taxon>
    </lineage>
</organism>
<dbReference type="NCBIfam" id="TIGR00741">
    <property type="entry name" value="yfiA"/>
    <property type="match status" value="1"/>
</dbReference>
<dbReference type="OrthoDB" id="9808702at2"/>
<gene>
    <name evidence="1" type="ORF">BUL40_05200</name>
</gene>
<evidence type="ECO:0000313" key="1">
    <source>
        <dbReference type="EMBL" id="OQD43235.1"/>
    </source>
</evidence>
<dbReference type="RefSeq" id="WP_080318361.1">
    <property type="nucleotide sequence ID" value="NZ_MTBC01000003.1"/>
</dbReference>
<dbReference type="SUPFAM" id="SSF69754">
    <property type="entry name" value="Ribosome binding protein Y (YfiA homologue)"/>
    <property type="match status" value="1"/>
</dbReference>
<accession>A0A1V6LST6</accession>
<dbReference type="InterPro" id="IPR036567">
    <property type="entry name" value="RHF-like"/>
</dbReference>